<dbReference type="EMBL" id="MJFZ01001398">
    <property type="protein sequence ID" value="RAW22185.1"/>
    <property type="molecule type" value="Genomic_DNA"/>
</dbReference>
<dbReference type="SMART" id="SM00248">
    <property type="entry name" value="ANK"/>
    <property type="match status" value="8"/>
</dbReference>
<dbReference type="EMBL" id="RCMV01002401">
    <property type="protein sequence ID" value="KAG3203016.1"/>
    <property type="molecule type" value="Genomic_DNA"/>
</dbReference>
<dbReference type="Gene3D" id="1.25.40.20">
    <property type="entry name" value="Ankyrin repeat-containing domain"/>
    <property type="match status" value="3"/>
</dbReference>
<dbReference type="PANTHER" id="PTHR46586:SF3">
    <property type="entry name" value="ANKYRIN REPEAT-CONTAINING PROTEIN"/>
    <property type="match status" value="1"/>
</dbReference>
<name>A0A329S7B1_9STRA</name>
<dbReference type="Proteomes" id="UP000251314">
    <property type="component" value="Unassembled WGS sequence"/>
</dbReference>
<reference evidence="1" key="2">
    <citation type="submission" date="2018-05" db="EMBL/GenBank/DDBJ databases">
        <title>Effector identification in a new, highly contiguous assembly of the strawberry crown rot pathogen Phytophthora cactorum.</title>
        <authorList>
            <person name="Armitage A.D."/>
            <person name="Nellist C.F."/>
            <person name="Bates H."/>
            <person name="Vickerstaff R.J."/>
            <person name="Harrison R.J."/>
        </authorList>
    </citation>
    <scope>NUCLEOTIDE SEQUENCE</scope>
    <source>
        <strain evidence="1">P421</strain>
    </source>
</reference>
<keyword evidence="6" id="KW-1185">Reference proteome</keyword>
<evidence type="ECO:0008006" key="7">
    <source>
        <dbReference type="Google" id="ProtNLM"/>
    </source>
</evidence>
<dbReference type="Proteomes" id="UP000760860">
    <property type="component" value="Unassembled WGS sequence"/>
</dbReference>
<comment type="caution">
    <text evidence="5">The sequence shown here is derived from an EMBL/GenBank/DDBJ whole genome shotgun (WGS) entry which is preliminary data.</text>
</comment>
<dbReference type="VEuPathDB" id="FungiDB:PC110_g19457"/>
<dbReference type="InterPro" id="IPR002110">
    <property type="entry name" value="Ankyrin_rpt"/>
</dbReference>
<dbReference type="Pfam" id="PF13637">
    <property type="entry name" value="Ank_4"/>
    <property type="match status" value="2"/>
</dbReference>
<dbReference type="EMBL" id="MJFZ01001187">
    <property type="protein sequence ID" value="RAW22895.1"/>
    <property type="molecule type" value="Genomic_DNA"/>
</dbReference>
<dbReference type="AlphaFoldDB" id="A0A329S7B1"/>
<dbReference type="VEuPathDB" id="FungiDB:PC110_g20666"/>
<evidence type="ECO:0000313" key="3">
    <source>
        <dbReference type="EMBL" id="RAW22895.1"/>
    </source>
</evidence>
<sequence>MPPSLPSLECDPVANRQALACVRVVCRHGPDALRLHHVVAALHDFLDWSKEVSLWRAYGVNFVFLVRQKLASYAMEPVDSSMRNPHFQQSQFSQGVTTAVRTGNLELIELLSTHFTGCSVPTKALQVAALLGNHDVFQWFVTHREDTEWDDSVVHHAVEGNHFELAQWLFERMASTRVRKIKRWAASAARKGNLDMIKWIWSLSENIKLQQAMQDAVDFGHLEVLEWIMQQLVADANGYSFCSIDLDRACLNEHIAVVEWVICDFPELAYISFADWDAARVGQLDLVKLLHSNNVDGCSRSAIRSAAAHNNFDIVKWLISCEHKSVLEIGSYFPIDGAACNGHFEMVKWLHEHTPEACSHSAMDRAAARGDIDVVQWLHENRSEGCSTLAMDVAARVGNLQIVQWLSENRTEGCTTSAMDNAAYYGHIEVVKWLHDNRREGCTVDAMNLAARNGHLDVVKWLHLNRTEGCTTAAMDCAADRGHLDVVQWLAENRSEGCTTIALDGAVINKHRAVADWLLRNRSEGGTAAIMAAIAARGDIEAVYWCHFVAQVTYDATAADAAVRNGHFAIARFLHEYREWNECDIIRALRECPYSNRRWEFAEWMYWHHRDELESMVEDIFADL</sequence>
<dbReference type="Pfam" id="PF12796">
    <property type="entry name" value="Ank_2"/>
    <property type="match status" value="1"/>
</dbReference>
<dbReference type="InterPro" id="IPR036770">
    <property type="entry name" value="Ankyrin_rpt-contain_sf"/>
</dbReference>
<protein>
    <recommendedName>
        <fullName evidence="7">Ankyrin repeat-containing domain</fullName>
    </recommendedName>
</protein>
<evidence type="ECO:0000313" key="5">
    <source>
        <dbReference type="EMBL" id="RAW32519.1"/>
    </source>
</evidence>
<gene>
    <name evidence="5" type="ORF">PC110_g11131</name>
    <name evidence="4" type="ORF">PC110_g19457</name>
    <name evidence="3" type="ORF">PC110_g20666</name>
    <name evidence="2" type="ORF">PC110_g21372</name>
    <name evidence="1" type="ORF">PC129_g23063</name>
</gene>
<dbReference type="InterPro" id="IPR052050">
    <property type="entry name" value="SecEffector_AnkRepeat"/>
</dbReference>
<dbReference type="EMBL" id="MJFZ01000933">
    <property type="protein sequence ID" value="RAW24115.1"/>
    <property type="molecule type" value="Genomic_DNA"/>
</dbReference>
<evidence type="ECO:0000313" key="1">
    <source>
        <dbReference type="EMBL" id="KAG3203016.1"/>
    </source>
</evidence>
<organism evidence="5 6">
    <name type="scientific">Phytophthora cactorum</name>
    <dbReference type="NCBI Taxonomy" id="29920"/>
    <lineage>
        <taxon>Eukaryota</taxon>
        <taxon>Sar</taxon>
        <taxon>Stramenopiles</taxon>
        <taxon>Oomycota</taxon>
        <taxon>Peronosporomycetes</taxon>
        <taxon>Peronosporales</taxon>
        <taxon>Peronosporaceae</taxon>
        <taxon>Phytophthora</taxon>
    </lineage>
</organism>
<proteinExistence type="predicted"/>
<dbReference type="EMBL" id="MJFZ01000274">
    <property type="protein sequence ID" value="RAW32519.1"/>
    <property type="molecule type" value="Genomic_DNA"/>
</dbReference>
<evidence type="ECO:0000313" key="2">
    <source>
        <dbReference type="EMBL" id="RAW22185.1"/>
    </source>
</evidence>
<dbReference type="VEuPathDB" id="FungiDB:PC110_g11131"/>
<dbReference type="VEuPathDB" id="FungiDB:PC110_g21372"/>
<dbReference type="STRING" id="29920.A0A329S7B1"/>
<dbReference type="SUPFAM" id="SSF48403">
    <property type="entry name" value="Ankyrin repeat"/>
    <property type="match status" value="2"/>
</dbReference>
<evidence type="ECO:0000313" key="6">
    <source>
        <dbReference type="Proteomes" id="UP000251314"/>
    </source>
</evidence>
<dbReference type="PANTHER" id="PTHR46586">
    <property type="entry name" value="ANKYRIN REPEAT-CONTAINING PROTEIN"/>
    <property type="match status" value="1"/>
</dbReference>
<evidence type="ECO:0000313" key="4">
    <source>
        <dbReference type="EMBL" id="RAW24115.1"/>
    </source>
</evidence>
<accession>A0A329S7B1</accession>
<reference evidence="5 6" key="1">
    <citation type="submission" date="2018-01" db="EMBL/GenBank/DDBJ databases">
        <title>Draft genome of the strawberry crown rot pathogen Phytophthora cactorum.</title>
        <authorList>
            <person name="Armitage A.D."/>
            <person name="Lysoe E."/>
            <person name="Nellist C.F."/>
            <person name="Harrison R.J."/>
            <person name="Brurberg M.B."/>
        </authorList>
    </citation>
    <scope>NUCLEOTIDE SEQUENCE [LARGE SCALE GENOMIC DNA]</scope>
    <source>
        <strain evidence="5 6">10300</strain>
    </source>
</reference>
<dbReference type="OrthoDB" id="126512at2759"/>